<dbReference type="Pfam" id="PF10282">
    <property type="entry name" value="Lactonase"/>
    <property type="match status" value="1"/>
</dbReference>
<feature type="chain" id="PRO_5012320510" evidence="2">
    <location>
        <begin position="17"/>
        <end position="399"/>
    </location>
</feature>
<dbReference type="Gene3D" id="2.130.10.10">
    <property type="entry name" value="YVTN repeat-like/Quinoprotein amine dehydrogenase"/>
    <property type="match status" value="1"/>
</dbReference>
<proteinExistence type="inferred from homology"/>
<reference evidence="3" key="1">
    <citation type="submission" date="2016-10" db="EMBL/GenBank/DDBJ databases">
        <title>Novel effectors identified in the apoplast of Cladosporium fulvum-infected tomato.</title>
        <authorList>
            <person name="Mesarich C.H."/>
            <person name="de Wit P.J.G.M."/>
        </authorList>
    </citation>
    <scope>NUCLEOTIDE SEQUENCE</scope>
    <source>
        <strain evidence="3">0WU</strain>
    </source>
</reference>
<keyword evidence="2" id="KW-0732">Signal</keyword>
<evidence type="ECO:0000313" key="3">
    <source>
        <dbReference type="EMBL" id="AQA29315.1"/>
    </source>
</evidence>
<sequence length="399" mass="42305">MLSTNLLALCATTASAATNLFVADYSGNVTTLSLSETNGTYKLEQTSINDGCAPNPSWLTIDPARGVLYCLNEGLSSPNGSLSSFTINADGSLEHVQNTTTANGPVSGIIYGEPAGQRALALAHYRGSAVSSWLLTEGGNFTENGAHFFTLHQPGPHPDRQAAPYEHEAITDPTGQYIVVPDLGADLVRVFGWNAETLELEALQPLKLTPGTGPRHAAFYTPYGVPRGTTHMYLVGELTGTVTAYSVAYLPGNSGLSFTELSNTSTIPLFTPHRRNAPAEIHVSPDNRFLIISNRNDSSFTLPDPIGESDSISTFALDHDGSITFTQLWPAAGLFPRHYETNAIGNLVAVGLQNSQAVAILARDVQTGLIGEPVARIEIGGNVTAVVWDEERALGVLGG</sequence>
<dbReference type="PANTHER" id="PTHR30344">
    <property type="entry name" value="6-PHOSPHOGLUCONOLACTONASE-RELATED"/>
    <property type="match status" value="1"/>
</dbReference>
<organism evidence="3">
    <name type="scientific">Passalora fulva</name>
    <name type="common">Tomato leaf mold</name>
    <name type="synonym">Cladosporium fulvum</name>
    <dbReference type="NCBI Taxonomy" id="5499"/>
    <lineage>
        <taxon>Eukaryota</taxon>
        <taxon>Fungi</taxon>
        <taxon>Dikarya</taxon>
        <taxon>Ascomycota</taxon>
        <taxon>Pezizomycotina</taxon>
        <taxon>Dothideomycetes</taxon>
        <taxon>Dothideomycetidae</taxon>
        <taxon>Mycosphaerellales</taxon>
        <taxon>Mycosphaerellaceae</taxon>
        <taxon>Fulvia</taxon>
    </lineage>
</organism>
<dbReference type="InterPro" id="IPR015943">
    <property type="entry name" value="WD40/YVTN_repeat-like_dom_sf"/>
</dbReference>
<dbReference type="InterPro" id="IPR019405">
    <property type="entry name" value="Lactonase_7-beta_prop"/>
</dbReference>
<dbReference type="InterPro" id="IPR050282">
    <property type="entry name" value="Cycloisomerase_2"/>
</dbReference>
<dbReference type="SUPFAM" id="SSF50974">
    <property type="entry name" value="Nitrous oxide reductase, N-terminal domain"/>
    <property type="match status" value="1"/>
</dbReference>
<dbReference type="GO" id="GO:0017057">
    <property type="term" value="F:6-phosphogluconolactonase activity"/>
    <property type="evidence" value="ECO:0007669"/>
    <property type="project" value="TreeGrafter"/>
</dbReference>
<dbReference type="OMA" id="FVWTATR"/>
<evidence type="ECO:0000256" key="1">
    <source>
        <dbReference type="ARBA" id="ARBA00005564"/>
    </source>
</evidence>
<dbReference type="PANTHER" id="PTHR30344:SF1">
    <property type="entry name" value="6-PHOSPHOGLUCONOLACTONASE"/>
    <property type="match status" value="1"/>
</dbReference>
<dbReference type="AlphaFoldDB" id="A0A1P8YY71"/>
<feature type="signal peptide" evidence="2">
    <location>
        <begin position="1"/>
        <end position="16"/>
    </location>
</feature>
<comment type="similarity">
    <text evidence="1">Belongs to the cycloisomerase 2 family.</text>
</comment>
<dbReference type="EMBL" id="KX943144">
    <property type="protein sequence ID" value="AQA29315.1"/>
    <property type="molecule type" value="Genomic_DNA"/>
</dbReference>
<dbReference type="InterPro" id="IPR011045">
    <property type="entry name" value="N2O_reductase_N"/>
</dbReference>
<accession>A0A1P8YY71</accession>
<protein>
    <submittedName>
        <fullName evidence="3">Uncharacterized protein</fullName>
    </submittedName>
</protein>
<name>A0A1P8YY71_PASFU</name>
<evidence type="ECO:0000256" key="2">
    <source>
        <dbReference type="SAM" id="SignalP"/>
    </source>
</evidence>